<dbReference type="Gene3D" id="3.40.50.720">
    <property type="entry name" value="NAD(P)-binding Rossmann-like Domain"/>
    <property type="match status" value="1"/>
</dbReference>
<organism evidence="5 6">
    <name type="scientific">Acetobacter vaccinii</name>
    <dbReference type="NCBI Taxonomy" id="2592655"/>
    <lineage>
        <taxon>Bacteria</taxon>
        <taxon>Pseudomonadati</taxon>
        <taxon>Pseudomonadota</taxon>
        <taxon>Alphaproteobacteria</taxon>
        <taxon>Acetobacterales</taxon>
        <taxon>Acetobacteraceae</taxon>
        <taxon>Acetobacter</taxon>
    </lineage>
</organism>
<dbReference type="OrthoDB" id="9792935at2"/>
<proteinExistence type="inferred from homology"/>
<protein>
    <submittedName>
        <fullName evidence="5">Gfo/Idh/MocA family oxidoreductase</fullName>
    </submittedName>
</protein>
<dbReference type="AlphaFoldDB" id="A0A5C1YMH9"/>
<keyword evidence="2" id="KW-0560">Oxidoreductase</keyword>
<evidence type="ECO:0000313" key="6">
    <source>
        <dbReference type="Proteomes" id="UP000324536"/>
    </source>
</evidence>
<reference evidence="5 6" key="1">
    <citation type="submission" date="2019-09" db="EMBL/GenBank/DDBJ databases">
        <title>Genome sequencing of strain KACC 21233.</title>
        <authorList>
            <person name="Heo J."/>
            <person name="Kim S.-J."/>
            <person name="Kim J.-S."/>
            <person name="Hong S.-B."/>
            <person name="Kwon S.-W."/>
        </authorList>
    </citation>
    <scope>NUCLEOTIDE SEQUENCE [LARGE SCALE GENOMIC DNA]</scope>
    <source>
        <strain evidence="5 6">KACC 21233</strain>
    </source>
</reference>
<comment type="similarity">
    <text evidence="1">Belongs to the Gfo/Idh/MocA family.</text>
</comment>
<evidence type="ECO:0000313" key="5">
    <source>
        <dbReference type="EMBL" id="QEO16728.1"/>
    </source>
</evidence>
<dbReference type="Pfam" id="PF01408">
    <property type="entry name" value="GFO_IDH_MocA"/>
    <property type="match status" value="1"/>
</dbReference>
<dbReference type="Pfam" id="PF22725">
    <property type="entry name" value="GFO_IDH_MocA_C3"/>
    <property type="match status" value="1"/>
</dbReference>
<dbReference type="KEGG" id="acek:FLP30_02305"/>
<name>A0A5C1YMH9_9PROT</name>
<sequence>MSVGAQDHKGVRPGVPQVGWGIIGTGTIAEHFAQDMAHVPGAFLAAVASRSPDRAAAFVAWHGGHVCRDVAALVQDPAVQAIYVASPNATHYAMAEAALAGGKGVLVEKPLVNTVDDAKRLSALAVQQGTFCMEGLWSRFLPVMDLVKSTIQSGSIGSIKRIRADLAFVHPYDPESRFYDPAQGGGSLLDLGVYLVSLSLSFLGYPDRVRGRWWAAPSGVDKAAEMVLGFGAVEAHLTCGFDRDGTNLFMIEGSKGTLVVQPHCISSRQLLVLGSLPAWGVSLLPLGSGPLRFFSKVAKRLWLPGVRRYDCGFDGYGLQFEIAAASQAVAEGKGACPAMSLADSIETLRILEQVRAQPPVVAGGKDS</sequence>
<feature type="domain" description="GFO/IDH/MocA-like oxidoreductase" evidence="4">
    <location>
        <begin position="147"/>
        <end position="258"/>
    </location>
</feature>
<dbReference type="PANTHER" id="PTHR22604">
    <property type="entry name" value="OXIDOREDUCTASES"/>
    <property type="match status" value="1"/>
</dbReference>
<dbReference type="PANTHER" id="PTHR22604:SF105">
    <property type="entry name" value="TRANS-1,2-DIHYDROBENZENE-1,2-DIOL DEHYDROGENASE"/>
    <property type="match status" value="1"/>
</dbReference>
<keyword evidence="6" id="KW-1185">Reference proteome</keyword>
<dbReference type="InterPro" id="IPR050984">
    <property type="entry name" value="Gfo/Idh/MocA_domain"/>
</dbReference>
<dbReference type="Proteomes" id="UP000324536">
    <property type="component" value="Chromosome"/>
</dbReference>
<feature type="domain" description="Gfo/Idh/MocA-like oxidoreductase N-terminal" evidence="3">
    <location>
        <begin position="19"/>
        <end position="135"/>
    </location>
</feature>
<evidence type="ECO:0000256" key="1">
    <source>
        <dbReference type="ARBA" id="ARBA00010928"/>
    </source>
</evidence>
<dbReference type="SUPFAM" id="SSF51735">
    <property type="entry name" value="NAD(P)-binding Rossmann-fold domains"/>
    <property type="match status" value="1"/>
</dbReference>
<dbReference type="RefSeq" id="WP_149278169.1">
    <property type="nucleotide sequence ID" value="NZ_CP043506.1"/>
</dbReference>
<evidence type="ECO:0000256" key="2">
    <source>
        <dbReference type="ARBA" id="ARBA00023002"/>
    </source>
</evidence>
<dbReference type="Gene3D" id="3.30.360.10">
    <property type="entry name" value="Dihydrodipicolinate Reductase, domain 2"/>
    <property type="match status" value="1"/>
</dbReference>
<dbReference type="SUPFAM" id="SSF55347">
    <property type="entry name" value="Glyceraldehyde-3-phosphate dehydrogenase-like, C-terminal domain"/>
    <property type="match status" value="1"/>
</dbReference>
<evidence type="ECO:0000259" key="3">
    <source>
        <dbReference type="Pfam" id="PF01408"/>
    </source>
</evidence>
<dbReference type="GO" id="GO:0016491">
    <property type="term" value="F:oxidoreductase activity"/>
    <property type="evidence" value="ECO:0007669"/>
    <property type="project" value="UniProtKB-KW"/>
</dbReference>
<evidence type="ECO:0000259" key="4">
    <source>
        <dbReference type="Pfam" id="PF22725"/>
    </source>
</evidence>
<dbReference type="GO" id="GO:0000166">
    <property type="term" value="F:nucleotide binding"/>
    <property type="evidence" value="ECO:0007669"/>
    <property type="project" value="InterPro"/>
</dbReference>
<dbReference type="InterPro" id="IPR036291">
    <property type="entry name" value="NAD(P)-bd_dom_sf"/>
</dbReference>
<dbReference type="InterPro" id="IPR000683">
    <property type="entry name" value="Gfo/Idh/MocA-like_OxRdtase_N"/>
</dbReference>
<dbReference type="EMBL" id="CP043506">
    <property type="protein sequence ID" value="QEO16728.1"/>
    <property type="molecule type" value="Genomic_DNA"/>
</dbReference>
<dbReference type="InterPro" id="IPR055170">
    <property type="entry name" value="GFO_IDH_MocA-like_dom"/>
</dbReference>
<accession>A0A5C1YMH9</accession>
<gene>
    <name evidence="5" type="ORF">FLP30_02305</name>
</gene>